<keyword evidence="2 7" id="KW-0813">Transport</keyword>
<evidence type="ECO:0000256" key="2">
    <source>
        <dbReference type="ARBA" id="ARBA00022448"/>
    </source>
</evidence>
<evidence type="ECO:0000256" key="3">
    <source>
        <dbReference type="ARBA" id="ARBA00022475"/>
    </source>
</evidence>
<dbReference type="GO" id="GO:0005886">
    <property type="term" value="C:plasma membrane"/>
    <property type="evidence" value="ECO:0007669"/>
    <property type="project" value="UniProtKB-SubCell"/>
</dbReference>
<dbReference type="InterPro" id="IPR050366">
    <property type="entry name" value="BP-dependent_transpt_permease"/>
</dbReference>
<dbReference type="Gene3D" id="1.10.3720.10">
    <property type="entry name" value="MetI-like"/>
    <property type="match status" value="1"/>
</dbReference>
<name>A0A5C0B6K7_9BURK</name>
<evidence type="ECO:0000256" key="7">
    <source>
        <dbReference type="RuleBase" id="RU363032"/>
    </source>
</evidence>
<dbReference type="KEGG" id="pacr:FXN63_24070"/>
<proteinExistence type="inferred from homology"/>
<feature type="domain" description="ABC transmembrane type-1" evidence="8">
    <location>
        <begin position="106"/>
        <end position="295"/>
    </location>
</feature>
<evidence type="ECO:0000259" key="8">
    <source>
        <dbReference type="PROSITE" id="PS50928"/>
    </source>
</evidence>
<feature type="transmembrane region" description="Helical" evidence="7">
    <location>
        <begin position="43"/>
        <end position="66"/>
    </location>
</feature>
<evidence type="ECO:0000256" key="6">
    <source>
        <dbReference type="ARBA" id="ARBA00023136"/>
    </source>
</evidence>
<evidence type="ECO:0000256" key="4">
    <source>
        <dbReference type="ARBA" id="ARBA00022692"/>
    </source>
</evidence>
<dbReference type="CDD" id="cd06261">
    <property type="entry name" value="TM_PBP2"/>
    <property type="match status" value="1"/>
</dbReference>
<dbReference type="Proteomes" id="UP000325161">
    <property type="component" value="Chromosome"/>
</dbReference>
<keyword evidence="10" id="KW-1185">Reference proteome</keyword>
<feature type="transmembrane region" description="Helical" evidence="7">
    <location>
        <begin position="200"/>
        <end position="220"/>
    </location>
</feature>
<keyword evidence="3" id="KW-1003">Cell membrane</keyword>
<keyword evidence="5 7" id="KW-1133">Transmembrane helix</keyword>
<evidence type="ECO:0000313" key="10">
    <source>
        <dbReference type="Proteomes" id="UP000325161"/>
    </source>
</evidence>
<evidence type="ECO:0000313" key="9">
    <source>
        <dbReference type="EMBL" id="QEI08571.1"/>
    </source>
</evidence>
<keyword evidence="4 7" id="KW-0812">Transmembrane</keyword>
<dbReference type="PANTHER" id="PTHR43386:SF25">
    <property type="entry name" value="PEPTIDE ABC TRANSPORTER PERMEASE PROTEIN"/>
    <property type="match status" value="1"/>
</dbReference>
<reference evidence="9 10" key="1">
    <citation type="submission" date="2019-08" db="EMBL/GenBank/DDBJ databases">
        <title>Amphibian skin-associated Pigmentiphaga: genome sequence and occurrence across geography and hosts.</title>
        <authorList>
            <person name="Bletz M.C."/>
            <person name="Bunk B."/>
            <person name="Sproeer C."/>
            <person name="Biwer P."/>
            <person name="Reiter S."/>
            <person name="Rabemananjara F.C.E."/>
            <person name="Schulz S."/>
            <person name="Overmann J."/>
            <person name="Vences M."/>
        </authorList>
    </citation>
    <scope>NUCLEOTIDE SEQUENCE [LARGE SCALE GENOMIC DNA]</scope>
    <source>
        <strain evidence="9 10">Mada1488</strain>
    </source>
</reference>
<gene>
    <name evidence="9" type="ORF">FXN63_24070</name>
</gene>
<dbReference type="GO" id="GO:0055085">
    <property type="term" value="P:transmembrane transport"/>
    <property type="evidence" value="ECO:0007669"/>
    <property type="project" value="InterPro"/>
</dbReference>
<feature type="transmembrane region" description="Helical" evidence="7">
    <location>
        <begin position="277"/>
        <end position="298"/>
    </location>
</feature>
<dbReference type="RefSeq" id="WP_148818042.1">
    <property type="nucleotide sequence ID" value="NZ_CP043046.1"/>
</dbReference>
<accession>A0A5C0B6K7</accession>
<feature type="transmembrane region" description="Helical" evidence="7">
    <location>
        <begin position="155"/>
        <end position="180"/>
    </location>
</feature>
<organism evidence="9 10">
    <name type="scientific">Pigmentiphaga aceris</name>
    <dbReference type="NCBI Taxonomy" id="1940612"/>
    <lineage>
        <taxon>Bacteria</taxon>
        <taxon>Pseudomonadati</taxon>
        <taxon>Pseudomonadota</taxon>
        <taxon>Betaproteobacteria</taxon>
        <taxon>Burkholderiales</taxon>
        <taxon>Alcaligenaceae</taxon>
        <taxon>Pigmentiphaga</taxon>
    </lineage>
</organism>
<comment type="similarity">
    <text evidence="7">Belongs to the binding-protein-dependent transport system permease family.</text>
</comment>
<dbReference type="PANTHER" id="PTHR43386">
    <property type="entry name" value="OLIGOPEPTIDE TRANSPORT SYSTEM PERMEASE PROTEIN APPC"/>
    <property type="match status" value="1"/>
</dbReference>
<evidence type="ECO:0000256" key="1">
    <source>
        <dbReference type="ARBA" id="ARBA00004651"/>
    </source>
</evidence>
<dbReference type="OrthoDB" id="9805884at2"/>
<dbReference type="InterPro" id="IPR035906">
    <property type="entry name" value="MetI-like_sf"/>
</dbReference>
<protein>
    <submittedName>
        <fullName evidence="9">ABC transporter permease</fullName>
    </submittedName>
</protein>
<dbReference type="Pfam" id="PF00528">
    <property type="entry name" value="BPD_transp_1"/>
    <property type="match status" value="1"/>
</dbReference>
<evidence type="ECO:0000256" key="5">
    <source>
        <dbReference type="ARBA" id="ARBA00022989"/>
    </source>
</evidence>
<feature type="transmembrane region" description="Helical" evidence="7">
    <location>
        <begin position="227"/>
        <end position="250"/>
    </location>
</feature>
<sequence length="311" mass="33254">MDSLTLASRTPEVAGAAQPAVVAATPKRPSGGFLRYLFRARRWIALLSLALLSVVLLATFVAPWIYDWKTITQVNLDRALQGPGGNFWLGTDELGRDLLGRVLWGARITLTVAFGSVAMGMTVGVSLGALCGFYSNAFTATVMRLMDFMIAFPRTLVAIMVVAIAGNSIMSLTVAIAISTMPIYVRFFAAPVQALKRREFVLASRAIGVGDLSLVLTHIIPNIGSLIIVQATTSLAEAILIGSGLSFLGLGPPPPIPEWGAMIANSRAHLTSHPHVLLAPGCALFIVILSFNLVGDALRDYVDPRSRQSQR</sequence>
<dbReference type="PROSITE" id="PS50928">
    <property type="entry name" value="ABC_TM1"/>
    <property type="match status" value="1"/>
</dbReference>
<keyword evidence="6 7" id="KW-0472">Membrane</keyword>
<dbReference type="InterPro" id="IPR000515">
    <property type="entry name" value="MetI-like"/>
</dbReference>
<comment type="subcellular location">
    <subcellularLocation>
        <location evidence="1 7">Cell membrane</location>
        <topology evidence="1 7">Multi-pass membrane protein</topology>
    </subcellularLocation>
</comment>
<feature type="transmembrane region" description="Helical" evidence="7">
    <location>
        <begin position="108"/>
        <end position="134"/>
    </location>
</feature>
<dbReference type="EMBL" id="CP043046">
    <property type="protein sequence ID" value="QEI08571.1"/>
    <property type="molecule type" value="Genomic_DNA"/>
</dbReference>
<dbReference type="AlphaFoldDB" id="A0A5C0B6K7"/>
<dbReference type="SUPFAM" id="SSF161098">
    <property type="entry name" value="MetI-like"/>
    <property type="match status" value="1"/>
</dbReference>